<evidence type="ECO:0000313" key="2">
    <source>
        <dbReference type="Proteomes" id="UP000663823"/>
    </source>
</evidence>
<gene>
    <name evidence="1" type="ORF">OTI717_LOCUS27476</name>
</gene>
<protein>
    <recommendedName>
        <fullName evidence="3">F-box domain-containing protein</fullName>
    </recommendedName>
</protein>
<dbReference type="InterPro" id="IPR032675">
    <property type="entry name" value="LRR_dom_sf"/>
</dbReference>
<dbReference type="AlphaFoldDB" id="A0A819M0H6"/>
<sequence length="571" mass="67575">SSFTHFEELCNEIIYEIFDYLDMYHVYDAFFNLNIRFRNLLLNFPFPIKINMSLLSKRNCQSYYKQFIMPNINRIIYLHLWNPFIIGIVCESLNNIWKFNRLETLILDNIHSLNLLDHLASLWNLSSLIINEVEVLKNDYIPYSSIFRIRTLKYCKILCETGYFTPLAIASNKTSPIEHLVIDQMTGLKQLTHLLSYVPHLRRLSINHLHGFDHRAITVFPKMLNKLTHVSLKLEYITFDEFEPIIKNFFHYLQVLRISTSVDIAYLNANRWQKLILSDMIHLRIFDIEHSYYFKDHNNQTIFSSLIKQFTSSFWIERGWYFVNQHSSRDGLNCGIFYSIQSRRKRDYILSSEKDQNNHSNHVTSDFYLVHHVHIQNQSAMDNCSICFSNADELTISIEEYMPCNSTIAILNRIVSLEKLNKIIINGEHFPFDIVVKILCFTPNYSKLILHSLLLNEIDRTSLKNDSTFRMTSNKNKITNLTVKSMCTLEEVKLFVELCPRLQHLSMKILQEDFISTIKFLLSKHNNDTRDLLTLRIQNTGNIWFARVLILLKSLELSGKIMGDHDYFLWW</sequence>
<reference evidence="1" key="1">
    <citation type="submission" date="2021-02" db="EMBL/GenBank/DDBJ databases">
        <authorList>
            <person name="Nowell W R."/>
        </authorList>
    </citation>
    <scope>NUCLEOTIDE SEQUENCE</scope>
</reference>
<dbReference type="Gene3D" id="3.80.10.10">
    <property type="entry name" value="Ribonuclease Inhibitor"/>
    <property type="match status" value="1"/>
</dbReference>
<evidence type="ECO:0008006" key="3">
    <source>
        <dbReference type="Google" id="ProtNLM"/>
    </source>
</evidence>
<evidence type="ECO:0000313" key="1">
    <source>
        <dbReference type="EMBL" id="CAF3971802.1"/>
    </source>
</evidence>
<comment type="caution">
    <text evidence="1">The sequence shown here is derived from an EMBL/GenBank/DDBJ whole genome shotgun (WGS) entry which is preliminary data.</text>
</comment>
<organism evidence="1 2">
    <name type="scientific">Rotaria sordida</name>
    <dbReference type="NCBI Taxonomy" id="392033"/>
    <lineage>
        <taxon>Eukaryota</taxon>
        <taxon>Metazoa</taxon>
        <taxon>Spiralia</taxon>
        <taxon>Gnathifera</taxon>
        <taxon>Rotifera</taxon>
        <taxon>Eurotatoria</taxon>
        <taxon>Bdelloidea</taxon>
        <taxon>Philodinida</taxon>
        <taxon>Philodinidae</taxon>
        <taxon>Rotaria</taxon>
    </lineage>
</organism>
<dbReference type="EMBL" id="CAJOAX010006147">
    <property type="protein sequence ID" value="CAF3971802.1"/>
    <property type="molecule type" value="Genomic_DNA"/>
</dbReference>
<name>A0A819M0H6_9BILA</name>
<feature type="non-terminal residue" evidence="1">
    <location>
        <position position="1"/>
    </location>
</feature>
<dbReference type="Proteomes" id="UP000663823">
    <property type="component" value="Unassembled WGS sequence"/>
</dbReference>
<proteinExistence type="predicted"/>
<dbReference type="SUPFAM" id="SSF52047">
    <property type="entry name" value="RNI-like"/>
    <property type="match status" value="1"/>
</dbReference>
<accession>A0A819M0H6</accession>